<gene>
    <name evidence="2" type="ORF">L4923_06195</name>
</gene>
<sequence length="103" mass="11004">MSIDREWADIHPRRSMGAVGMGVLRVTLLFGSAAIALSILSASYLDSHFSQHFASADPQSGLDMMSTGSIGRTSTYTVRRSVLQPSPEAVCIIRENGARSGSC</sequence>
<comment type="caution">
    <text evidence="2">The sequence shown here is derived from an EMBL/GenBank/DDBJ whole genome shotgun (WGS) entry which is preliminary data.</text>
</comment>
<protein>
    <submittedName>
        <fullName evidence="2">Uncharacterized protein</fullName>
    </submittedName>
</protein>
<keyword evidence="1" id="KW-0472">Membrane</keyword>
<keyword evidence="3" id="KW-1185">Reference proteome</keyword>
<proteinExistence type="predicted"/>
<keyword evidence="1" id="KW-0812">Transmembrane</keyword>
<keyword evidence="1" id="KW-1133">Transmembrane helix</keyword>
<accession>A0ABS9QB08</accession>
<feature type="transmembrane region" description="Helical" evidence="1">
    <location>
        <begin position="23"/>
        <end position="45"/>
    </location>
</feature>
<dbReference type="Proteomes" id="UP001201701">
    <property type="component" value="Unassembled WGS sequence"/>
</dbReference>
<organism evidence="2 3">
    <name type="scientific">Mesorhizobium retamae</name>
    <dbReference type="NCBI Taxonomy" id="2912854"/>
    <lineage>
        <taxon>Bacteria</taxon>
        <taxon>Pseudomonadati</taxon>
        <taxon>Pseudomonadota</taxon>
        <taxon>Alphaproteobacteria</taxon>
        <taxon>Hyphomicrobiales</taxon>
        <taxon>Phyllobacteriaceae</taxon>
        <taxon>Mesorhizobium</taxon>
    </lineage>
</organism>
<evidence type="ECO:0000256" key="1">
    <source>
        <dbReference type="SAM" id="Phobius"/>
    </source>
</evidence>
<evidence type="ECO:0000313" key="2">
    <source>
        <dbReference type="EMBL" id="MCG7504609.1"/>
    </source>
</evidence>
<reference evidence="2 3" key="1">
    <citation type="submission" date="2022-02" db="EMBL/GenBank/DDBJ databases">
        <title>Draft genome sequence of Mezorhizobium retamae strain IRAMC:0171 isolated from Retama raetam nodules.</title>
        <authorList>
            <person name="Bengaied R."/>
            <person name="Sbissi I."/>
            <person name="Huber K."/>
            <person name="Ghodbane F."/>
            <person name="Nouioui I."/>
            <person name="Tarhouni M."/>
            <person name="Gtari M."/>
        </authorList>
    </citation>
    <scope>NUCLEOTIDE SEQUENCE [LARGE SCALE GENOMIC DNA]</scope>
    <source>
        <strain evidence="2 3">IRAMC:0171</strain>
    </source>
</reference>
<dbReference type="RefSeq" id="WP_239362826.1">
    <property type="nucleotide sequence ID" value="NZ_JAKREW010000003.1"/>
</dbReference>
<dbReference type="EMBL" id="JAKREW010000003">
    <property type="protein sequence ID" value="MCG7504609.1"/>
    <property type="molecule type" value="Genomic_DNA"/>
</dbReference>
<name>A0ABS9QB08_9HYPH</name>
<evidence type="ECO:0000313" key="3">
    <source>
        <dbReference type="Proteomes" id="UP001201701"/>
    </source>
</evidence>